<sequence length="152" mass="17858">MIHIENAKHFDQIFDAKKPTKPIFAYFKAEWSNPCQRISPKIAEFAEKYARYFQFLEIDVDQNEGITERFDVYCTPTFLLLQNGRVIKTLTGTNQEEIEKMLDIAKLQSKILKPIVSQYVSDRNSFVFDRNRLISMISFGSRKDYKVSRSPM</sequence>
<dbReference type="PANTHER" id="PTHR10438">
    <property type="entry name" value="THIOREDOXIN"/>
    <property type="match status" value="1"/>
</dbReference>
<dbReference type="AlphaFoldDB" id="A0A9P1N4J3"/>
<reference evidence="2" key="1">
    <citation type="submission" date="2022-11" db="EMBL/GenBank/DDBJ databases">
        <authorList>
            <person name="Kikuchi T."/>
        </authorList>
    </citation>
    <scope>NUCLEOTIDE SEQUENCE</scope>
    <source>
        <strain evidence="2">PS1010</strain>
    </source>
</reference>
<gene>
    <name evidence="2" type="ORF">CAMP_LOCUS10218</name>
</gene>
<dbReference type="PROSITE" id="PS51352">
    <property type="entry name" value="THIOREDOXIN_2"/>
    <property type="match status" value="1"/>
</dbReference>
<dbReference type="InterPro" id="IPR013766">
    <property type="entry name" value="Thioredoxin_domain"/>
</dbReference>
<dbReference type="Gene3D" id="3.40.30.10">
    <property type="entry name" value="Glutaredoxin"/>
    <property type="match status" value="1"/>
</dbReference>
<dbReference type="Pfam" id="PF00085">
    <property type="entry name" value="Thioredoxin"/>
    <property type="match status" value="1"/>
</dbReference>
<organism evidence="2 3">
    <name type="scientific">Caenorhabditis angaria</name>
    <dbReference type="NCBI Taxonomy" id="860376"/>
    <lineage>
        <taxon>Eukaryota</taxon>
        <taxon>Metazoa</taxon>
        <taxon>Ecdysozoa</taxon>
        <taxon>Nematoda</taxon>
        <taxon>Chromadorea</taxon>
        <taxon>Rhabditida</taxon>
        <taxon>Rhabditina</taxon>
        <taxon>Rhabditomorpha</taxon>
        <taxon>Rhabditoidea</taxon>
        <taxon>Rhabditidae</taxon>
        <taxon>Peloderinae</taxon>
        <taxon>Caenorhabditis</taxon>
    </lineage>
</organism>
<keyword evidence="3" id="KW-1185">Reference proteome</keyword>
<comment type="caution">
    <text evidence="2">The sequence shown here is derived from an EMBL/GenBank/DDBJ whole genome shotgun (WGS) entry which is preliminary data.</text>
</comment>
<dbReference type="SUPFAM" id="SSF52833">
    <property type="entry name" value="Thioredoxin-like"/>
    <property type="match status" value="1"/>
</dbReference>
<dbReference type="CDD" id="cd02947">
    <property type="entry name" value="TRX_family"/>
    <property type="match status" value="1"/>
</dbReference>
<name>A0A9P1N4J3_9PELO</name>
<protein>
    <recommendedName>
        <fullName evidence="1">Thioredoxin domain-containing protein</fullName>
    </recommendedName>
</protein>
<dbReference type="InterPro" id="IPR050620">
    <property type="entry name" value="Thioredoxin_H-type-like"/>
</dbReference>
<dbReference type="Proteomes" id="UP001152747">
    <property type="component" value="Unassembled WGS sequence"/>
</dbReference>
<dbReference type="InterPro" id="IPR036249">
    <property type="entry name" value="Thioredoxin-like_sf"/>
</dbReference>
<accession>A0A9P1N4J3</accession>
<evidence type="ECO:0000259" key="1">
    <source>
        <dbReference type="PROSITE" id="PS51352"/>
    </source>
</evidence>
<evidence type="ECO:0000313" key="2">
    <source>
        <dbReference type="EMBL" id="CAI5447581.1"/>
    </source>
</evidence>
<dbReference type="PANTHER" id="PTHR10438:SF468">
    <property type="entry name" value="THIOREDOXIN-1-RELATED"/>
    <property type="match status" value="1"/>
</dbReference>
<dbReference type="EMBL" id="CANHGI010000004">
    <property type="protein sequence ID" value="CAI5447581.1"/>
    <property type="molecule type" value="Genomic_DNA"/>
</dbReference>
<proteinExistence type="predicted"/>
<feature type="domain" description="Thioredoxin" evidence="1">
    <location>
        <begin position="1"/>
        <end position="107"/>
    </location>
</feature>
<evidence type="ECO:0000313" key="3">
    <source>
        <dbReference type="Proteomes" id="UP001152747"/>
    </source>
</evidence>
<dbReference type="OrthoDB" id="2121326at2759"/>